<feature type="region of interest" description="Disordered" evidence="1">
    <location>
        <begin position="31"/>
        <end position="64"/>
    </location>
</feature>
<dbReference type="Proteomes" id="UP000002051">
    <property type="component" value="Unassembled WGS sequence"/>
</dbReference>
<evidence type="ECO:0000256" key="1">
    <source>
        <dbReference type="SAM" id="MobiDB-lite"/>
    </source>
</evidence>
<feature type="compositionally biased region" description="Basic and acidic residues" evidence="1">
    <location>
        <begin position="42"/>
        <end position="54"/>
    </location>
</feature>
<evidence type="ECO:0000313" key="4">
    <source>
        <dbReference type="Proteomes" id="UP000002051"/>
    </source>
</evidence>
<reference evidence="3" key="3">
    <citation type="submission" date="2015-06" db="UniProtKB">
        <authorList>
            <consortium name="EnsemblPlants"/>
        </authorList>
    </citation>
    <scope>IDENTIFICATION</scope>
    <source>
        <strain evidence="3">cv. Jemalong A17</strain>
    </source>
</reference>
<evidence type="ECO:0000313" key="2">
    <source>
        <dbReference type="EMBL" id="KEH15509.1"/>
    </source>
</evidence>
<name>A0A072TD86_MEDTR</name>
<reference evidence="2 4" key="2">
    <citation type="journal article" date="2014" name="BMC Genomics">
        <title>An improved genome release (version Mt4.0) for the model legume Medicago truncatula.</title>
        <authorList>
            <person name="Tang H."/>
            <person name="Krishnakumar V."/>
            <person name="Bidwell S."/>
            <person name="Rosen B."/>
            <person name="Chan A."/>
            <person name="Zhou S."/>
            <person name="Gentzbittel L."/>
            <person name="Childs K.L."/>
            <person name="Yandell M."/>
            <person name="Gundlach H."/>
            <person name="Mayer K.F."/>
            <person name="Schwartz D.C."/>
            <person name="Town C.D."/>
        </authorList>
    </citation>
    <scope>GENOME REANNOTATION</scope>
    <source>
        <strain evidence="2">A17</strain>
        <strain evidence="3 4">cv. Jemalong A17</strain>
    </source>
</reference>
<proteinExistence type="predicted"/>
<feature type="compositionally biased region" description="Low complexity" evidence="1">
    <location>
        <begin position="292"/>
        <end position="301"/>
    </location>
</feature>
<keyword evidence="4" id="KW-1185">Reference proteome</keyword>
<evidence type="ECO:0000313" key="3">
    <source>
        <dbReference type="EnsemblPlants" id="KEH15509"/>
    </source>
</evidence>
<reference evidence="2 4" key="1">
    <citation type="journal article" date="2011" name="Nature">
        <title>The Medicago genome provides insight into the evolution of rhizobial symbioses.</title>
        <authorList>
            <person name="Young N.D."/>
            <person name="Debelle F."/>
            <person name="Oldroyd G.E."/>
            <person name="Geurts R."/>
            <person name="Cannon S.B."/>
            <person name="Udvardi M.K."/>
            <person name="Benedito V.A."/>
            <person name="Mayer K.F."/>
            <person name="Gouzy J."/>
            <person name="Schoof H."/>
            <person name="Van de Peer Y."/>
            <person name="Proost S."/>
            <person name="Cook D.R."/>
            <person name="Meyers B.C."/>
            <person name="Spannagl M."/>
            <person name="Cheung F."/>
            <person name="De Mita S."/>
            <person name="Krishnakumar V."/>
            <person name="Gundlach H."/>
            <person name="Zhou S."/>
            <person name="Mudge J."/>
            <person name="Bharti A.K."/>
            <person name="Murray J.D."/>
            <person name="Naoumkina M.A."/>
            <person name="Rosen B."/>
            <person name="Silverstein K.A."/>
            <person name="Tang H."/>
            <person name="Rombauts S."/>
            <person name="Zhao P.X."/>
            <person name="Zhou P."/>
            <person name="Barbe V."/>
            <person name="Bardou P."/>
            <person name="Bechner M."/>
            <person name="Bellec A."/>
            <person name="Berger A."/>
            <person name="Berges H."/>
            <person name="Bidwell S."/>
            <person name="Bisseling T."/>
            <person name="Choisne N."/>
            <person name="Couloux A."/>
            <person name="Denny R."/>
            <person name="Deshpande S."/>
            <person name="Dai X."/>
            <person name="Doyle J.J."/>
            <person name="Dudez A.M."/>
            <person name="Farmer A.D."/>
            <person name="Fouteau S."/>
            <person name="Franken C."/>
            <person name="Gibelin C."/>
            <person name="Gish J."/>
            <person name="Goldstein S."/>
            <person name="Gonzalez A.J."/>
            <person name="Green P.J."/>
            <person name="Hallab A."/>
            <person name="Hartog M."/>
            <person name="Hua A."/>
            <person name="Humphray S.J."/>
            <person name="Jeong D.H."/>
            <person name="Jing Y."/>
            <person name="Jocker A."/>
            <person name="Kenton S.M."/>
            <person name="Kim D.J."/>
            <person name="Klee K."/>
            <person name="Lai H."/>
            <person name="Lang C."/>
            <person name="Lin S."/>
            <person name="Macmil S.L."/>
            <person name="Magdelenat G."/>
            <person name="Matthews L."/>
            <person name="McCorrison J."/>
            <person name="Monaghan E.L."/>
            <person name="Mun J.H."/>
            <person name="Najar F.Z."/>
            <person name="Nicholson C."/>
            <person name="Noirot C."/>
            <person name="O'Bleness M."/>
            <person name="Paule C.R."/>
            <person name="Poulain J."/>
            <person name="Prion F."/>
            <person name="Qin B."/>
            <person name="Qu C."/>
            <person name="Retzel E.F."/>
            <person name="Riddle C."/>
            <person name="Sallet E."/>
            <person name="Samain S."/>
            <person name="Samson N."/>
            <person name="Sanders I."/>
            <person name="Saurat O."/>
            <person name="Scarpelli C."/>
            <person name="Schiex T."/>
            <person name="Segurens B."/>
            <person name="Severin A.J."/>
            <person name="Sherrier D.J."/>
            <person name="Shi R."/>
            <person name="Sims S."/>
            <person name="Singer S.R."/>
            <person name="Sinharoy S."/>
            <person name="Sterck L."/>
            <person name="Viollet A."/>
            <person name="Wang B.B."/>
            <person name="Wang K."/>
            <person name="Wang M."/>
            <person name="Wang X."/>
            <person name="Warfsmann J."/>
            <person name="Weissenbach J."/>
            <person name="White D.D."/>
            <person name="White J.D."/>
            <person name="Wiley G.B."/>
            <person name="Wincker P."/>
            <person name="Xing Y."/>
            <person name="Yang L."/>
            <person name="Yao Z."/>
            <person name="Ying F."/>
            <person name="Zhai J."/>
            <person name="Zhou L."/>
            <person name="Zuber A."/>
            <person name="Denarie J."/>
            <person name="Dixon R.A."/>
            <person name="May G.D."/>
            <person name="Schwartz D.C."/>
            <person name="Rogers J."/>
            <person name="Quetier F."/>
            <person name="Town C.D."/>
            <person name="Roe B.A."/>
        </authorList>
    </citation>
    <scope>NUCLEOTIDE SEQUENCE [LARGE SCALE GENOMIC DNA]</scope>
    <source>
        <strain evidence="2">A17</strain>
        <strain evidence="3 4">cv. Jemalong A17</strain>
    </source>
</reference>
<dbReference type="EnsemblPlants" id="KEH15509">
    <property type="protein sequence ID" value="KEH15509"/>
    <property type="gene ID" value="MTR_0911s0020"/>
</dbReference>
<accession>A0A072TD86</accession>
<gene>
    <name evidence="2" type="ORF">MTR_0911s0020</name>
</gene>
<feature type="region of interest" description="Disordered" evidence="1">
    <location>
        <begin position="292"/>
        <end position="315"/>
    </location>
</feature>
<protein>
    <submittedName>
        <fullName evidence="2 3">Uncharacterized protein</fullName>
    </submittedName>
</protein>
<dbReference type="EMBL" id="KL403635">
    <property type="protein sequence ID" value="KEH15509.1"/>
    <property type="molecule type" value="Genomic_DNA"/>
</dbReference>
<sequence length="315" mass="35558">MTTVISTHCRNIGHHITNYRWLQPAKDTQVIDKKKKSVAPQKKQEEKWQSKDNPDGIGSSKAFQAPEVNIADTDRTTPQLDVIPLQLDLEVATRQEEEVEDVTPISQVEIQTEPAAIPLQIEFEDTSRQVEEVRDVSIPVSQAELQTDLQMHKESTTMTFTYENVSSAIHHDKLPYTSAHVLEEINTTDIESQHDNARGGTAAPLQHSSFDVMAFEHSTQAQSRPIEIAHTTRQDDTDMNVAPARAGSIRHHEIPVTKNVQNDLDLWARIREYDQRMATEGFTQVLSKKQQQTLKKQVLGKASYKTRAKGTPPPQ</sequence>
<dbReference type="HOGENOM" id="CLU_883890_0_0_1"/>
<organism evidence="2 4">
    <name type="scientific">Medicago truncatula</name>
    <name type="common">Barrel medic</name>
    <name type="synonym">Medicago tribuloides</name>
    <dbReference type="NCBI Taxonomy" id="3880"/>
    <lineage>
        <taxon>Eukaryota</taxon>
        <taxon>Viridiplantae</taxon>
        <taxon>Streptophyta</taxon>
        <taxon>Embryophyta</taxon>
        <taxon>Tracheophyta</taxon>
        <taxon>Spermatophyta</taxon>
        <taxon>Magnoliopsida</taxon>
        <taxon>eudicotyledons</taxon>
        <taxon>Gunneridae</taxon>
        <taxon>Pentapetalae</taxon>
        <taxon>rosids</taxon>
        <taxon>fabids</taxon>
        <taxon>Fabales</taxon>
        <taxon>Fabaceae</taxon>
        <taxon>Papilionoideae</taxon>
        <taxon>50 kb inversion clade</taxon>
        <taxon>NPAAA clade</taxon>
        <taxon>Hologalegina</taxon>
        <taxon>IRL clade</taxon>
        <taxon>Trifolieae</taxon>
        <taxon>Medicago</taxon>
    </lineage>
</organism>
<dbReference type="AlphaFoldDB" id="A0A072TD86"/>
<dbReference type="PaxDb" id="3880-AES87422"/>